<keyword evidence="1" id="KW-1133">Transmembrane helix</keyword>
<keyword evidence="1" id="KW-0472">Membrane</keyword>
<gene>
    <name evidence="2" type="ORF">AY602_11305</name>
</gene>
<feature type="transmembrane region" description="Helical" evidence="1">
    <location>
        <begin position="156"/>
        <end position="181"/>
    </location>
</feature>
<dbReference type="RefSeq" id="WP_010934534.1">
    <property type="nucleotide sequence ID" value="NZ_CP040557.1"/>
</dbReference>
<organism evidence="2 3">
    <name type="scientific">Corynebacterium diphtheriae bv. mitis</name>
    <dbReference type="NCBI Taxonomy" id="1806053"/>
    <lineage>
        <taxon>Bacteria</taxon>
        <taxon>Bacillati</taxon>
        <taxon>Actinomycetota</taxon>
        <taxon>Actinomycetes</taxon>
        <taxon>Mycobacteriales</taxon>
        <taxon>Corynebacteriaceae</taxon>
        <taxon>Corynebacterium</taxon>
    </lineage>
</organism>
<reference evidence="3" key="1">
    <citation type="submission" date="2016-02" db="EMBL/GenBank/DDBJ databases">
        <title>Genomic analyses of a collection of pathogenic Corynebacterium diphtheriae.</title>
        <authorList>
            <person name="Sangal V."/>
            <person name="Titov L."/>
        </authorList>
    </citation>
    <scope>NUCLEOTIDE SEQUENCE [LARGE SCALE GENOMIC DNA]</scope>
    <source>
        <strain evidence="3">1438</strain>
    </source>
</reference>
<dbReference type="EMBL" id="LSZF01000013">
    <property type="protein sequence ID" value="OWM35575.1"/>
    <property type="molecule type" value="Genomic_DNA"/>
</dbReference>
<protein>
    <submittedName>
        <fullName evidence="2">Lantibiotic ABC transporter permease</fullName>
    </submittedName>
</protein>
<comment type="caution">
    <text evidence="2">The sequence shown here is derived from an EMBL/GenBank/DDBJ whole genome shotgun (WGS) entry which is preliminary data.</text>
</comment>
<evidence type="ECO:0000313" key="3">
    <source>
        <dbReference type="Proteomes" id="UP000197692"/>
    </source>
</evidence>
<evidence type="ECO:0000313" key="2">
    <source>
        <dbReference type="EMBL" id="OWM35575.1"/>
    </source>
</evidence>
<evidence type="ECO:0000256" key="1">
    <source>
        <dbReference type="SAM" id="Phobius"/>
    </source>
</evidence>
<dbReference type="Proteomes" id="UP000197692">
    <property type="component" value="Unassembled WGS sequence"/>
</dbReference>
<sequence length="265" mass="29170">MADVKYRSSTLSDFRLQMIVFKGSRSARLLIYTGLVIMFAIAIAVSYSISLSYSKGEPLEDVSFLYEIPLFGFSFAQIFFGAAIIAYICAEWGSGFIYTTFGASRRPARFIASKLFWPLAFSLSTFFVILMAIIPLEGILVSHDTPYTITLADATVWRQILVACFNLATSVLFAGGLAFIFRHAASAIGSYIAISLIAPIVFGLIPLDISKTISSWLPNNVYGYLITQDPVMTGTLNYPLLFCAAIAYPVISVLVGFVRFKRNVV</sequence>
<dbReference type="AlphaFoldDB" id="A0A854NI63"/>
<accession>A0A854NI63</accession>
<feature type="transmembrane region" description="Helical" evidence="1">
    <location>
        <begin position="188"/>
        <end position="207"/>
    </location>
</feature>
<feature type="transmembrane region" description="Helical" evidence="1">
    <location>
        <begin position="115"/>
        <end position="136"/>
    </location>
</feature>
<feature type="transmembrane region" description="Helical" evidence="1">
    <location>
        <begin position="238"/>
        <end position="260"/>
    </location>
</feature>
<name>A0A854NI63_CORDP</name>
<proteinExistence type="predicted"/>
<feature type="transmembrane region" description="Helical" evidence="1">
    <location>
        <begin position="29"/>
        <end position="50"/>
    </location>
</feature>
<feature type="transmembrane region" description="Helical" evidence="1">
    <location>
        <begin position="70"/>
        <end position="94"/>
    </location>
</feature>
<keyword evidence="1" id="KW-0812">Transmembrane</keyword>